<name>A0ABT9L3C0_9ACTN</name>
<organism evidence="1 2">
    <name type="scientific">Streptomyces demainii</name>
    <dbReference type="NCBI Taxonomy" id="588122"/>
    <lineage>
        <taxon>Bacteria</taxon>
        <taxon>Bacillati</taxon>
        <taxon>Actinomycetota</taxon>
        <taxon>Actinomycetes</taxon>
        <taxon>Kitasatosporales</taxon>
        <taxon>Streptomycetaceae</taxon>
        <taxon>Streptomyces</taxon>
    </lineage>
</organism>
<protein>
    <recommendedName>
        <fullName evidence="3">Allene oxide cyclase barrel-like domain-containing protein</fullName>
    </recommendedName>
</protein>
<evidence type="ECO:0000313" key="1">
    <source>
        <dbReference type="EMBL" id="MDP9615206.1"/>
    </source>
</evidence>
<evidence type="ECO:0008006" key="3">
    <source>
        <dbReference type="Google" id="ProtNLM"/>
    </source>
</evidence>
<dbReference type="RefSeq" id="WP_307111979.1">
    <property type="nucleotide sequence ID" value="NZ_JAURUE010000002.1"/>
</dbReference>
<dbReference type="Proteomes" id="UP001234880">
    <property type="component" value="Unassembled WGS sequence"/>
</dbReference>
<reference evidence="1 2" key="1">
    <citation type="submission" date="2023-07" db="EMBL/GenBank/DDBJ databases">
        <title>Sequencing the genomes of 1000 actinobacteria strains.</title>
        <authorList>
            <person name="Klenk H.-P."/>
        </authorList>
    </citation>
    <scope>NUCLEOTIDE SEQUENCE [LARGE SCALE GENOMIC DNA]</scope>
    <source>
        <strain evidence="1 2">DSM 41600</strain>
    </source>
</reference>
<proteinExistence type="predicted"/>
<keyword evidence="2" id="KW-1185">Reference proteome</keyword>
<dbReference type="EMBL" id="JAURUE010000002">
    <property type="protein sequence ID" value="MDP9615206.1"/>
    <property type="molecule type" value="Genomic_DNA"/>
</dbReference>
<comment type="caution">
    <text evidence="1">The sequence shown here is derived from an EMBL/GenBank/DDBJ whole genome shotgun (WGS) entry which is preliminary data.</text>
</comment>
<gene>
    <name evidence="1" type="ORF">JOF35_007544</name>
</gene>
<sequence>MRRLLLLIHFTAQSSPPLGTPPSRRIDSGPGDITVVANSAPDTAVPASAQYTTTVTGTDTFDETGTYRLGEHTFQVTTFGTGDSEPSGMDGYQRGAVSWRIFEEATGASGIVTSNIEIDEATGTADDRHIVRLYLP</sequence>
<evidence type="ECO:0000313" key="2">
    <source>
        <dbReference type="Proteomes" id="UP001234880"/>
    </source>
</evidence>
<accession>A0ABT9L3C0</accession>